<dbReference type="Proteomes" id="UP000195331">
    <property type="component" value="Chromosome"/>
</dbReference>
<sequence length="155" mass="16007">MTTRSTLIATAAAFATVCVVSPAVAAADTRVHLQTPSGNIRCVLDISSATDAPVALCQISDHTYVAGPARDEITGAACPSGNAGRDFRLDTGRPGFLRCSYAALDGGAGGWETADDGQSTSLGPITCVSEVARMTCTDTDSGHFFRVSRESYQLG</sequence>
<keyword evidence="1" id="KW-0732">Signal</keyword>
<evidence type="ECO:0000313" key="3">
    <source>
        <dbReference type="Proteomes" id="UP000195331"/>
    </source>
</evidence>
<proteinExistence type="predicted"/>
<reference evidence="2 3" key="1">
    <citation type="submission" date="2017-04" db="EMBL/GenBank/DDBJ databases">
        <title>Whole Genome Sequence of 1,4-Dioxane Degrading Bacterium Mycobacterium dioxanotrophicus PH-06.</title>
        <authorList>
            <person name="He Y."/>
        </authorList>
    </citation>
    <scope>NUCLEOTIDE SEQUENCE [LARGE SCALE GENOMIC DNA]</scope>
    <source>
        <strain evidence="2 3">PH-06</strain>
    </source>
</reference>
<keyword evidence="3" id="KW-1185">Reference proteome</keyword>
<feature type="chain" id="PRO_5011004511" evidence="1">
    <location>
        <begin position="26"/>
        <end position="155"/>
    </location>
</feature>
<feature type="signal peptide" evidence="1">
    <location>
        <begin position="1"/>
        <end position="25"/>
    </location>
</feature>
<protein>
    <submittedName>
        <fullName evidence="2">Uncharacterized protein</fullName>
    </submittedName>
</protein>
<name>A0A1Y0BXE9_9MYCO</name>
<organism evidence="2 3">
    <name type="scientific">Mycobacterium dioxanotrophicus</name>
    <dbReference type="NCBI Taxonomy" id="482462"/>
    <lineage>
        <taxon>Bacteria</taxon>
        <taxon>Bacillati</taxon>
        <taxon>Actinomycetota</taxon>
        <taxon>Actinomycetes</taxon>
        <taxon>Mycobacteriales</taxon>
        <taxon>Mycobacteriaceae</taxon>
        <taxon>Mycobacterium</taxon>
    </lineage>
</organism>
<evidence type="ECO:0000256" key="1">
    <source>
        <dbReference type="SAM" id="SignalP"/>
    </source>
</evidence>
<dbReference type="KEGG" id="mdx:BTO20_02330"/>
<dbReference type="RefSeq" id="WP_087073033.1">
    <property type="nucleotide sequence ID" value="NZ_CP020809.1"/>
</dbReference>
<evidence type="ECO:0000313" key="2">
    <source>
        <dbReference type="EMBL" id="ART67579.1"/>
    </source>
</evidence>
<dbReference type="OrthoDB" id="495539at2"/>
<dbReference type="AlphaFoldDB" id="A0A1Y0BXE9"/>
<dbReference type="EMBL" id="CP020809">
    <property type="protein sequence ID" value="ART67579.1"/>
    <property type="molecule type" value="Genomic_DNA"/>
</dbReference>
<accession>A0A1Y0BXE9</accession>
<gene>
    <name evidence="2" type="ORF">BTO20_02330</name>
</gene>